<keyword evidence="2" id="KW-0456">Lyase</keyword>
<dbReference type="SUPFAM" id="SSF52096">
    <property type="entry name" value="ClpP/crotonase"/>
    <property type="match status" value="1"/>
</dbReference>
<evidence type="ECO:0000313" key="3">
    <source>
        <dbReference type="EMBL" id="QDU35027.1"/>
    </source>
</evidence>
<dbReference type="PANTHER" id="PTHR11941">
    <property type="entry name" value="ENOYL-COA HYDRATASE-RELATED"/>
    <property type="match status" value="1"/>
</dbReference>
<accession>A0A517YXU8</accession>
<dbReference type="PANTHER" id="PTHR11941:SF54">
    <property type="entry name" value="ENOYL-COA HYDRATASE, MITOCHONDRIAL"/>
    <property type="match status" value="1"/>
</dbReference>
<dbReference type="GO" id="GO:0016829">
    <property type="term" value="F:lyase activity"/>
    <property type="evidence" value="ECO:0007669"/>
    <property type="project" value="UniProtKB-KW"/>
</dbReference>
<dbReference type="EMBL" id="CP036425">
    <property type="protein sequence ID" value="QDU35027.1"/>
    <property type="molecule type" value="Genomic_DNA"/>
</dbReference>
<dbReference type="GO" id="GO:0006635">
    <property type="term" value="P:fatty acid beta-oxidation"/>
    <property type="evidence" value="ECO:0007669"/>
    <property type="project" value="TreeGrafter"/>
</dbReference>
<evidence type="ECO:0000313" key="4">
    <source>
        <dbReference type="Proteomes" id="UP000317369"/>
    </source>
</evidence>
<dbReference type="CDD" id="cd06558">
    <property type="entry name" value="crotonase-like"/>
    <property type="match status" value="1"/>
</dbReference>
<protein>
    <submittedName>
        <fullName evidence="3">Methylmalonyl-CoA decarboxylase</fullName>
    </submittedName>
</protein>
<evidence type="ECO:0000256" key="2">
    <source>
        <dbReference type="ARBA" id="ARBA00023239"/>
    </source>
</evidence>
<dbReference type="KEGG" id="pcor:KS4_31040"/>
<dbReference type="InterPro" id="IPR029045">
    <property type="entry name" value="ClpP/crotonase-like_dom_sf"/>
</dbReference>
<sequence>MPLINLTIENQIAIITMEDNEQSNRFSQPFNRQLLAQFTQAEKSNVRALIINAKSGARIWSVGHDINEFPTDQKSDPLIWEEAYRRLTRAIRLSRLPVICSIEGAVYGAGCDLAACCDFVLATPDVTFAITPAKLGIPHNLVGVNNFIHAFPDHLLKEIFFLAKPVTAQLALTHGFVNRIIDPPQNLLEESIAFAAEFKSVSPECIHALKIELNILHDATPITTDQAEHIAAVRRQAYRSLNYIEGLHAFHQKRPPNFKGY</sequence>
<reference evidence="3 4" key="1">
    <citation type="submission" date="2019-02" db="EMBL/GenBank/DDBJ databases">
        <title>Deep-cultivation of Planctomycetes and their phenomic and genomic characterization uncovers novel biology.</title>
        <authorList>
            <person name="Wiegand S."/>
            <person name="Jogler M."/>
            <person name="Boedeker C."/>
            <person name="Pinto D."/>
            <person name="Vollmers J."/>
            <person name="Rivas-Marin E."/>
            <person name="Kohn T."/>
            <person name="Peeters S.H."/>
            <person name="Heuer A."/>
            <person name="Rast P."/>
            <person name="Oberbeckmann S."/>
            <person name="Bunk B."/>
            <person name="Jeske O."/>
            <person name="Meyerdierks A."/>
            <person name="Storesund J.E."/>
            <person name="Kallscheuer N."/>
            <person name="Luecker S."/>
            <person name="Lage O.M."/>
            <person name="Pohl T."/>
            <person name="Merkel B.J."/>
            <person name="Hornburger P."/>
            <person name="Mueller R.-W."/>
            <person name="Bruemmer F."/>
            <person name="Labrenz M."/>
            <person name="Spormann A.M."/>
            <person name="Op den Camp H."/>
            <person name="Overmann J."/>
            <person name="Amann R."/>
            <person name="Jetten M.S.M."/>
            <person name="Mascher T."/>
            <person name="Medema M.H."/>
            <person name="Devos D.P."/>
            <person name="Kaster A.-K."/>
            <person name="Ovreas L."/>
            <person name="Rohde M."/>
            <person name="Galperin M.Y."/>
            <person name="Jogler C."/>
        </authorList>
    </citation>
    <scope>NUCLEOTIDE SEQUENCE [LARGE SCALE GENOMIC DNA]</scope>
    <source>
        <strain evidence="3 4">KS4</strain>
    </source>
</reference>
<dbReference type="OrthoDB" id="370015at2"/>
<dbReference type="Proteomes" id="UP000317369">
    <property type="component" value="Chromosome"/>
</dbReference>
<comment type="similarity">
    <text evidence="1">Belongs to the enoyl-CoA hydratase/isomerase family.</text>
</comment>
<dbReference type="Gene3D" id="1.10.12.10">
    <property type="entry name" value="Lyase 2-enoyl-coa Hydratase, Chain A, domain 2"/>
    <property type="match status" value="1"/>
</dbReference>
<dbReference type="InterPro" id="IPR001753">
    <property type="entry name" value="Enoyl-CoA_hydra/iso"/>
</dbReference>
<name>A0A517YXU8_9BACT</name>
<organism evidence="3 4">
    <name type="scientific">Poriferisphaera corsica</name>
    <dbReference type="NCBI Taxonomy" id="2528020"/>
    <lineage>
        <taxon>Bacteria</taxon>
        <taxon>Pseudomonadati</taxon>
        <taxon>Planctomycetota</taxon>
        <taxon>Phycisphaerae</taxon>
        <taxon>Phycisphaerales</taxon>
        <taxon>Phycisphaeraceae</taxon>
        <taxon>Poriferisphaera</taxon>
    </lineage>
</organism>
<dbReference type="RefSeq" id="WP_145079729.1">
    <property type="nucleotide sequence ID" value="NZ_CP036425.1"/>
</dbReference>
<dbReference type="AlphaFoldDB" id="A0A517YXU8"/>
<dbReference type="Pfam" id="PF00378">
    <property type="entry name" value="ECH_1"/>
    <property type="match status" value="1"/>
</dbReference>
<keyword evidence="4" id="KW-1185">Reference proteome</keyword>
<dbReference type="InterPro" id="IPR014748">
    <property type="entry name" value="Enoyl-CoA_hydra_C"/>
</dbReference>
<proteinExistence type="inferred from homology"/>
<dbReference type="Gene3D" id="3.90.226.10">
    <property type="entry name" value="2-enoyl-CoA Hydratase, Chain A, domain 1"/>
    <property type="match status" value="1"/>
</dbReference>
<evidence type="ECO:0000256" key="1">
    <source>
        <dbReference type="ARBA" id="ARBA00005254"/>
    </source>
</evidence>
<gene>
    <name evidence="3" type="primary">scpB_2</name>
    <name evidence="3" type="ORF">KS4_31040</name>
</gene>